<dbReference type="AlphaFoldDB" id="K1XIE4"/>
<comment type="similarity">
    <text evidence="1 2">Belongs to the polypeptide deformylase family.</text>
</comment>
<comment type="catalytic activity">
    <reaction evidence="2">
        <text>N-terminal N-formyl-L-methionyl-[peptide] + H2O = N-terminal L-methionyl-[peptide] + formate</text>
        <dbReference type="Rhea" id="RHEA:24420"/>
        <dbReference type="Rhea" id="RHEA-COMP:10639"/>
        <dbReference type="Rhea" id="RHEA-COMP:10640"/>
        <dbReference type="ChEBI" id="CHEBI:15377"/>
        <dbReference type="ChEBI" id="CHEBI:15740"/>
        <dbReference type="ChEBI" id="CHEBI:49298"/>
        <dbReference type="ChEBI" id="CHEBI:64731"/>
        <dbReference type="EC" id="3.5.1.88"/>
    </reaction>
</comment>
<dbReference type="Gene3D" id="3.90.45.10">
    <property type="entry name" value="Peptide deformylase"/>
    <property type="match status" value="1"/>
</dbReference>
<comment type="caution">
    <text evidence="3">The sequence shown here is derived from an EMBL/GenBank/DDBJ whole genome shotgun (WGS) entry which is preliminary data.</text>
</comment>
<dbReference type="InterPro" id="IPR023635">
    <property type="entry name" value="Peptide_deformylase"/>
</dbReference>
<comment type="cofactor">
    <cofactor evidence="2">
        <name>Fe(2+)</name>
        <dbReference type="ChEBI" id="CHEBI:29033"/>
    </cofactor>
    <text evidence="2">Binds 1 Fe(2+) ion.</text>
</comment>
<proteinExistence type="inferred from homology"/>
<dbReference type="Pfam" id="PF01327">
    <property type="entry name" value="Pep_deformylase"/>
    <property type="match status" value="1"/>
</dbReference>
<dbReference type="GO" id="GO:0042586">
    <property type="term" value="F:peptide deformylase activity"/>
    <property type="evidence" value="ECO:0007669"/>
    <property type="project" value="UniProtKB-UniRule"/>
</dbReference>
<feature type="active site" evidence="2">
    <location>
        <position position="145"/>
    </location>
</feature>
<dbReference type="PANTHER" id="PTHR10458">
    <property type="entry name" value="PEPTIDE DEFORMYLASE"/>
    <property type="match status" value="1"/>
</dbReference>
<protein>
    <recommendedName>
        <fullName evidence="2">Peptide deformylase</fullName>
        <shortName evidence="2">PDF</shortName>
        <ecNumber evidence="2">3.5.1.88</ecNumber>
    </recommendedName>
    <alternativeName>
        <fullName evidence="2">Polypeptide deformylase</fullName>
    </alternativeName>
</protein>
<dbReference type="InterPro" id="IPR036821">
    <property type="entry name" value="Peptide_deformylase_sf"/>
</dbReference>
<keyword evidence="2" id="KW-0648">Protein biosynthesis</keyword>
<dbReference type="SUPFAM" id="SSF56420">
    <property type="entry name" value="Peptide deformylase"/>
    <property type="match status" value="1"/>
</dbReference>
<organism evidence="3">
    <name type="scientific">uncultured bacterium</name>
    <name type="common">gcode 4</name>
    <dbReference type="NCBI Taxonomy" id="1234023"/>
    <lineage>
        <taxon>Bacteria</taxon>
        <taxon>environmental samples</taxon>
    </lineage>
</organism>
<keyword evidence="2" id="KW-0408">Iron</keyword>
<dbReference type="EMBL" id="AMFJ01036152">
    <property type="protein sequence ID" value="EKD24937.1"/>
    <property type="molecule type" value="Genomic_DNA"/>
</dbReference>
<feature type="binding site" evidence="2">
    <location>
        <position position="100"/>
    </location>
    <ligand>
        <name>Fe cation</name>
        <dbReference type="ChEBI" id="CHEBI:24875"/>
    </ligand>
</feature>
<dbReference type="CDD" id="cd00487">
    <property type="entry name" value="Pep_deformylase"/>
    <property type="match status" value="1"/>
</dbReference>
<dbReference type="GO" id="GO:0046872">
    <property type="term" value="F:metal ion binding"/>
    <property type="evidence" value="ECO:0007669"/>
    <property type="project" value="UniProtKB-KW"/>
</dbReference>
<feature type="binding site" evidence="2">
    <location>
        <position position="148"/>
    </location>
    <ligand>
        <name>Fe cation</name>
        <dbReference type="ChEBI" id="CHEBI:24875"/>
    </ligand>
</feature>
<feature type="binding site" evidence="2">
    <location>
        <position position="144"/>
    </location>
    <ligand>
        <name>Fe cation</name>
        <dbReference type="ChEBI" id="CHEBI:24875"/>
    </ligand>
</feature>
<evidence type="ECO:0000256" key="2">
    <source>
        <dbReference type="HAMAP-Rule" id="MF_00163"/>
    </source>
</evidence>
<keyword evidence="2" id="KW-0378">Hydrolase</keyword>
<dbReference type="EC" id="3.5.1.88" evidence="2"/>
<sequence>MIIEKIVQIWNPILSQKSEKVKDFNALETKNIIENLVDTMRASNLVGMAAVQIWAKKRIFVTEIRKTPTRSSLDVDKLKVYINPKIIWKSKVECIMYEWCGSIAYANLFGPVKRPKKIIIEVYDQDWIRFTFKADGLLSRVIQHEYDHLEGIEFTEKLTDIKKIMSREEYIEKIVQKKK</sequence>
<evidence type="ECO:0000313" key="3">
    <source>
        <dbReference type="EMBL" id="EKD24937.1"/>
    </source>
</evidence>
<accession>K1XIE4</accession>
<dbReference type="PIRSF" id="PIRSF004749">
    <property type="entry name" value="Pep_def"/>
    <property type="match status" value="1"/>
</dbReference>
<reference evidence="3" key="1">
    <citation type="journal article" date="2012" name="Science">
        <title>Fermentation, hydrogen, and sulfur metabolism in multiple uncultivated bacterial phyla.</title>
        <authorList>
            <person name="Wrighton K.C."/>
            <person name="Thomas B.C."/>
            <person name="Sharon I."/>
            <person name="Miller C.S."/>
            <person name="Castelle C.J."/>
            <person name="VerBerkmoes N.C."/>
            <person name="Wilkins M.J."/>
            <person name="Hettich R.L."/>
            <person name="Lipton M.S."/>
            <person name="Williams K.H."/>
            <person name="Long P.E."/>
            <person name="Banfield J.F."/>
        </authorList>
    </citation>
    <scope>NUCLEOTIDE SEQUENCE [LARGE SCALE GENOMIC DNA]</scope>
</reference>
<dbReference type="PRINTS" id="PR01576">
    <property type="entry name" value="PDEFORMYLASE"/>
</dbReference>
<evidence type="ECO:0000256" key="1">
    <source>
        <dbReference type="ARBA" id="ARBA00010759"/>
    </source>
</evidence>
<gene>
    <name evidence="2" type="primary">def</name>
    <name evidence="3" type="ORF">ACD_80C00145G0071</name>
</gene>
<dbReference type="HAMAP" id="MF_00163">
    <property type="entry name" value="Pep_deformylase"/>
    <property type="match status" value="1"/>
</dbReference>
<comment type="function">
    <text evidence="2">Removes the formyl group from the N-terminal Met of newly synthesized proteins. Requires at least a dipeptide for an efficient rate of reaction. N-terminal L-methionine is a prerequisite for activity but the enzyme has broad specificity at other positions.</text>
</comment>
<dbReference type="PANTHER" id="PTHR10458:SF22">
    <property type="entry name" value="PEPTIDE DEFORMYLASE"/>
    <property type="match status" value="1"/>
</dbReference>
<name>K1XIE4_9BACT</name>
<dbReference type="GO" id="GO:0006412">
    <property type="term" value="P:translation"/>
    <property type="evidence" value="ECO:0007669"/>
    <property type="project" value="UniProtKB-UniRule"/>
</dbReference>
<keyword evidence="2" id="KW-0479">Metal-binding</keyword>